<dbReference type="AlphaFoldDB" id="A0A072UPX9"/>
<reference evidence="2 5" key="2">
    <citation type="journal article" date="2014" name="BMC Genomics">
        <title>An improved genome release (version Mt4.0) for the model legume Medicago truncatula.</title>
        <authorList>
            <person name="Tang H."/>
            <person name="Krishnakumar V."/>
            <person name="Bidwell S."/>
            <person name="Rosen B."/>
            <person name="Chan A."/>
            <person name="Zhou S."/>
            <person name="Gentzbittel L."/>
            <person name="Childs K.L."/>
            <person name="Yandell M."/>
            <person name="Gundlach H."/>
            <person name="Mayer K.F."/>
            <person name="Schwartz D.C."/>
            <person name="Town C.D."/>
        </authorList>
    </citation>
    <scope>GENOME REANNOTATION</scope>
    <source>
        <strain evidence="2">A17</strain>
        <strain evidence="4 5">cv. Jemalong A17</strain>
    </source>
</reference>
<keyword evidence="5" id="KW-1185">Reference proteome</keyword>
<dbReference type="Proteomes" id="UP000002051">
    <property type="component" value="Chromosome 4"/>
</dbReference>
<feature type="compositionally biased region" description="Polar residues" evidence="1">
    <location>
        <begin position="1"/>
        <end position="17"/>
    </location>
</feature>
<sequence>MGCCVSSNKTSTSSVPTIQPPKPTQNNGTSFQVEEEKVKEVLLETPKLNPKTTIKSKPPKQHLNIKAFDKFKEEQSKVNHKKTLSINKGDTSETCRLRKTMPKPTTEKTGKRVTGSPIKLLKNCSFPGDVSDGRDRTFHSSRNFGSVKMVQCRDQLGRKMVNEGMRRRRDSGENSFRRSRSPATCTDTSVARPVVGRSQSARKTSRAPVARDRTTLPEKGRRKTEMPAMDGKRSRANESLENPLVSLECFIFL</sequence>
<dbReference type="PANTHER" id="PTHR33871">
    <property type="entry name" value="OS05G0503100 PROTEIN-RELATED"/>
    <property type="match status" value="1"/>
</dbReference>
<reference evidence="2 5" key="1">
    <citation type="journal article" date="2011" name="Nature">
        <title>The Medicago genome provides insight into the evolution of rhizobial symbioses.</title>
        <authorList>
            <person name="Young N.D."/>
            <person name="Debelle F."/>
            <person name="Oldroyd G.E."/>
            <person name="Geurts R."/>
            <person name="Cannon S.B."/>
            <person name="Udvardi M.K."/>
            <person name="Benedito V.A."/>
            <person name="Mayer K.F."/>
            <person name="Gouzy J."/>
            <person name="Schoof H."/>
            <person name="Van de Peer Y."/>
            <person name="Proost S."/>
            <person name="Cook D.R."/>
            <person name="Meyers B.C."/>
            <person name="Spannagl M."/>
            <person name="Cheung F."/>
            <person name="De Mita S."/>
            <person name="Krishnakumar V."/>
            <person name="Gundlach H."/>
            <person name="Zhou S."/>
            <person name="Mudge J."/>
            <person name="Bharti A.K."/>
            <person name="Murray J.D."/>
            <person name="Naoumkina M.A."/>
            <person name="Rosen B."/>
            <person name="Silverstein K.A."/>
            <person name="Tang H."/>
            <person name="Rombauts S."/>
            <person name="Zhao P.X."/>
            <person name="Zhou P."/>
            <person name="Barbe V."/>
            <person name="Bardou P."/>
            <person name="Bechner M."/>
            <person name="Bellec A."/>
            <person name="Berger A."/>
            <person name="Berges H."/>
            <person name="Bidwell S."/>
            <person name="Bisseling T."/>
            <person name="Choisne N."/>
            <person name="Couloux A."/>
            <person name="Denny R."/>
            <person name="Deshpande S."/>
            <person name="Dai X."/>
            <person name="Doyle J.J."/>
            <person name="Dudez A.M."/>
            <person name="Farmer A.D."/>
            <person name="Fouteau S."/>
            <person name="Franken C."/>
            <person name="Gibelin C."/>
            <person name="Gish J."/>
            <person name="Goldstein S."/>
            <person name="Gonzalez A.J."/>
            <person name="Green P.J."/>
            <person name="Hallab A."/>
            <person name="Hartog M."/>
            <person name="Hua A."/>
            <person name="Humphray S.J."/>
            <person name="Jeong D.H."/>
            <person name="Jing Y."/>
            <person name="Jocker A."/>
            <person name="Kenton S.M."/>
            <person name="Kim D.J."/>
            <person name="Klee K."/>
            <person name="Lai H."/>
            <person name="Lang C."/>
            <person name="Lin S."/>
            <person name="Macmil S.L."/>
            <person name="Magdelenat G."/>
            <person name="Matthews L."/>
            <person name="McCorrison J."/>
            <person name="Monaghan E.L."/>
            <person name="Mun J.H."/>
            <person name="Najar F.Z."/>
            <person name="Nicholson C."/>
            <person name="Noirot C."/>
            <person name="O'Bleness M."/>
            <person name="Paule C.R."/>
            <person name="Poulain J."/>
            <person name="Prion F."/>
            <person name="Qin B."/>
            <person name="Qu C."/>
            <person name="Retzel E.F."/>
            <person name="Riddle C."/>
            <person name="Sallet E."/>
            <person name="Samain S."/>
            <person name="Samson N."/>
            <person name="Sanders I."/>
            <person name="Saurat O."/>
            <person name="Scarpelli C."/>
            <person name="Schiex T."/>
            <person name="Segurens B."/>
            <person name="Severin A.J."/>
            <person name="Sherrier D.J."/>
            <person name="Shi R."/>
            <person name="Sims S."/>
            <person name="Singer S.R."/>
            <person name="Sinharoy S."/>
            <person name="Sterck L."/>
            <person name="Viollet A."/>
            <person name="Wang B.B."/>
            <person name="Wang K."/>
            <person name="Wang M."/>
            <person name="Wang X."/>
            <person name="Warfsmann J."/>
            <person name="Weissenbach J."/>
            <person name="White D.D."/>
            <person name="White J.D."/>
            <person name="Wiley G.B."/>
            <person name="Wincker P."/>
            <person name="Xing Y."/>
            <person name="Yang L."/>
            <person name="Yao Z."/>
            <person name="Ying F."/>
            <person name="Zhai J."/>
            <person name="Zhou L."/>
            <person name="Zuber A."/>
            <person name="Denarie J."/>
            <person name="Dixon R.A."/>
            <person name="May G.D."/>
            <person name="Schwartz D.C."/>
            <person name="Rogers J."/>
            <person name="Quetier F."/>
            <person name="Town C.D."/>
            <person name="Roe B.A."/>
        </authorList>
    </citation>
    <scope>NUCLEOTIDE SEQUENCE [LARGE SCALE GENOMIC DNA]</scope>
    <source>
        <strain evidence="2">A17</strain>
        <strain evidence="4 5">cv. Jemalong A17</strain>
    </source>
</reference>
<reference evidence="3" key="4">
    <citation type="journal article" date="2018" name="Nat. Plants">
        <title>Whole-genome landscape of Medicago truncatula symbiotic genes.</title>
        <authorList>
            <person name="Pecrix Y."/>
            <person name="Gamas P."/>
            <person name="Carrere S."/>
        </authorList>
    </citation>
    <scope>NUCLEOTIDE SEQUENCE</scope>
    <source>
        <tissue evidence="3">Leaves</tissue>
    </source>
</reference>
<dbReference type="KEGG" id="mtr:25493221"/>
<gene>
    <name evidence="4" type="primary">25493221</name>
    <name evidence="2" type="ordered locus">MTR_4g089190</name>
    <name evidence="3" type="ORF">MtrunA17_Chr4g0047911</name>
</gene>
<dbReference type="Proteomes" id="UP000265566">
    <property type="component" value="Chromosome 4"/>
</dbReference>
<name>A0A072UPX9_MEDTR</name>
<dbReference type="Gramene" id="rna25065">
    <property type="protein sequence ID" value="RHN62484.1"/>
    <property type="gene ID" value="gene25065"/>
</dbReference>
<feature type="region of interest" description="Disordered" evidence="1">
    <location>
        <begin position="74"/>
        <end position="113"/>
    </location>
</feature>
<dbReference type="PANTHER" id="PTHR33871:SF14">
    <property type="match status" value="1"/>
</dbReference>
<evidence type="ECO:0000313" key="4">
    <source>
        <dbReference type="EnsemblPlants" id="KEH31133"/>
    </source>
</evidence>
<feature type="compositionally biased region" description="Basic and acidic residues" evidence="1">
    <location>
        <begin position="163"/>
        <end position="176"/>
    </location>
</feature>
<feature type="region of interest" description="Disordered" evidence="1">
    <location>
        <begin position="163"/>
        <end position="237"/>
    </location>
</feature>
<accession>A0A072UPX9</accession>
<dbReference type="HOGENOM" id="CLU_064387_0_0_1"/>
<feature type="compositionally biased region" description="Basic and acidic residues" evidence="1">
    <location>
        <begin position="209"/>
        <end position="237"/>
    </location>
</feature>
<proteinExistence type="predicted"/>
<organism evidence="2 5">
    <name type="scientific">Medicago truncatula</name>
    <name type="common">Barrel medic</name>
    <name type="synonym">Medicago tribuloides</name>
    <dbReference type="NCBI Taxonomy" id="3880"/>
    <lineage>
        <taxon>Eukaryota</taxon>
        <taxon>Viridiplantae</taxon>
        <taxon>Streptophyta</taxon>
        <taxon>Embryophyta</taxon>
        <taxon>Tracheophyta</taxon>
        <taxon>Spermatophyta</taxon>
        <taxon>Magnoliopsida</taxon>
        <taxon>eudicotyledons</taxon>
        <taxon>Gunneridae</taxon>
        <taxon>Pentapetalae</taxon>
        <taxon>rosids</taxon>
        <taxon>fabids</taxon>
        <taxon>Fabales</taxon>
        <taxon>Fabaceae</taxon>
        <taxon>Papilionoideae</taxon>
        <taxon>50 kb inversion clade</taxon>
        <taxon>NPAAA clade</taxon>
        <taxon>Hologalegina</taxon>
        <taxon>IRL clade</taxon>
        <taxon>Trifolieae</taxon>
        <taxon>Medicago</taxon>
    </lineage>
</organism>
<feature type="region of interest" description="Disordered" evidence="1">
    <location>
        <begin position="1"/>
        <end position="32"/>
    </location>
</feature>
<reference evidence="4" key="3">
    <citation type="submission" date="2015-04" db="UniProtKB">
        <authorList>
            <consortium name="EnsemblPlants"/>
        </authorList>
    </citation>
    <scope>IDENTIFICATION</scope>
    <source>
        <strain evidence="4">cv. Jemalong A17</strain>
    </source>
</reference>
<dbReference type="EMBL" id="CM001220">
    <property type="protein sequence ID" value="KEH31133.1"/>
    <property type="molecule type" value="Genomic_DNA"/>
</dbReference>
<evidence type="ECO:0000313" key="3">
    <source>
        <dbReference type="EMBL" id="RHN62484.1"/>
    </source>
</evidence>
<evidence type="ECO:0000256" key="1">
    <source>
        <dbReference type="SAM" id="MobiDB-lite"/>
    </source>
</evidence>
<dbReference type="OrthoDB" id="1922230at2759"/>
<dbReference type="EnsemblPlants" id="KEH31133">
    <property type="protein sequence ID" value="KEH31133"/>
    <property type="gene ID" value="MTR_4g089190"/>
</dbReference>
<evidence type="ECO:0000313" key="2">
    <source>
        <dbReference type="EMBL" id="KEH31133.1"/>
    </source>
</evidence>
<dbReference type="EMBL" id="PSQE01000004">
    <property type="protein sequence ID" value="RHN62484.1"/>
    <property type="molecule type" value="Genomic_DNA"/>
</dbReference>
<evidence type="ECO:0000313" key="5">
    <source>
        <dbReference type="Proteomes" id="UP000002051"/>
    </source>
</evidence>
<protein>
    <submittedName>
        <fullName evidence="2 4">Uncharacterized protein</fullName>
    </submittedName>
</protein>